<feature type="domain" description="5-hmdU DNA kinase helical" evidence="1">
    <location>
        <begin position="17"/>
        <end position="290"/>
    </location>
</feature>
<comment type="caution">
    <text evidence="2">The sequence shown here is derived from an EMBL/GenBank/DDBJ whole genome shotgun (WGS) entry which is preliminary data.</text>
</comment>
<name>A0A3P1BC67_9BACT</name>
<dbReference type="RefSeq" id="WP_124878445.1">
    <property type="nucleotide sequence ID" value="NZ_RQJO01000015.1"/>
</dbReference>
<gene>
    <name evidence="2" type="ORF">EHT25_26810</name>
</gene>
<evidence type="ECO:0000259" key="1">
    <source>
        <dbReference type="Pfam" id="PF18723"/>
    </source>
</evidence>
<sequence length="337" mass="39490">MSIHFTKLTKPKKSLAYSSYWRFAVKRHNVFVKRLTDPYGPWTDDPAIRDNRFTNIFRASDRVSQYLIDLQYNEQEIAQIFFKTILFKIFNKIETYRYLERELGKVDSISFSLEKYDELLTLRMASQRPIYSAAYIMPSAGRVFGYKFKHTNHLALLAKMMKDKAYNKIVETKSLEEVYKILLSYPSFGNFLAFQYTIDLNYSSIINFSEMDFVVAGPGAKSGINKCFDHLGDYTYEDVIKLMVESQEEECERLELELPTLWGRRLQLIDCQNLFCEVDKYLRVICPELNGSTGRTRIKQKYTFSKGAISLFFPPKWNINHKLTPLCLTKANADMFL</sequence>
<dbReference type="InterPro" id="IPR040684">
    <property type="entry name" value="HMUDK_hel"/>
</dbReference>
<proteinExistence type="predicted"/>
<dbReference type="Pfam" id="PF18723">
    <property type="entry name" value="HMUDK_hel"/>
    <property type="match status" value="1"/>
</dbReference>
<dbReference type="AlphaFoldDB" id="A0A3P1BC67"/>
<accession>A0A3P1BC67</accession>
<dbReference type="OrthoDB" id="3333864at2"/>
<organism evidence="2 3">
    <name type="scientific">Larkinella rosea</name>
    <dbReference type="NCBI Taxonomy" id="2025312"/>
    <lineage>
        <taxon>Bacteria</taxon>
        <taxon>Pseudomonadati</taxon>
        <taxon>Bacteroidota</taxon>
        <taxon>Cytophagia</taxon>
        <taxon>Cytophagales</taxon>
        <taxon>Spirosomataceae</taxon>
        <taxon>Larkinella</taxon>
    </lineage>
</organism>
<evidence type="ECO:0000313" key="2">
    <source>
        <dbReference type="EMBL" id="RRA98619.1"/>
    </source>
</evidence>
<keyword evidence="3" id="KW-1185">Reference proteome</keyword>
<dbReference type="Proteomes" id="UP000271925">
    <property type="component" value="Unassembled WGS sequence"/>
</dbReference>
<evidence type="ECO:0000313" key="3">
    <source>
        <dbReference type="Proteomes" id="UP000271925"/>
    </source>
</evidence>
<protein>
    <recommendedName>
        <fullName evidence="1">5-hmdU DNA kinase helical domain-containing protein</fullName>
    </recommendedName>
</protein>
<dbReference type="EMBL" id="RQJO01000015">
    <property type="protein sequence ID" value="RRA98619.1"/>
    <property type="molecule type" value="Genomic_DNA"/>
</dbReference>
<reference evidence="2 3" key="1">
    <citation type="submission" date="2018-11" db="EMBL/GenBank/DDBJ databases">
        <authorList>
            <person name="Zhou Z."/>
            <person name="Wang G."/>
        </authorList>
    </citation>
    <scope>NUCLEOTIDE SEQUENCE [LARGE SCALE GENOMIC DNA]</scope>
    <source>
        <strain evidence="2 3">KCTC52004</strain>
    </source>
</reference>